<evidence type="ECO:0000259" key="2">
    <source>
        <dbReference type="Pfam" id="PF07331"/>
    </source>
</evidence>
<feature type="transmembrane region" description="Helical" evidence="1">
    <location>
        <begin position="122"/>
        <end position="138"/>
    </location>
</feature>
<dbReference type="RefSeq" id="WP_073378974.1">
    <property type="nucleotide sequence ID" value="NZ_FQXS01000037.1"/>
</dbReference>
<dbReference type="EMBL" id="FQXS01000037">
    <property type="protein sequence ID" value="SHI11353.1"/>
    <property type="molecule type" value="Genomic_DNA"/>
</dbReference>
<sequence>MLKNSENREFLVIVTLLAFASANGFWLIPEFVVAEGTSGHYPILLNWIFALLSTGYLIDHVVTRKQKKGKVSRAEDQGYVRPEVPAPLESKGVGISLLHGIKVALILLSVFIWVFLQETIGFFFATFCFLCATTLIYGERNWKKIIIFSLVFPLVVLLVFLLLNATLPTGIVEETLRNLVK</sequence>
<keyword evidence="1" id="KW-1133">Transmembrane helix</keyword>
<organism evidence="3 4">
    <name type="scientific">Desulfofustis glycolicus DSM 9705</name>
    <dbReference type="NCBI Taxonomy" id="1121409"/>
    <lineage>
        <taxon>Bacteria</taxon>
        <taxon>Pseudomonadati</taxon>
        <taxon>Thermodesulfobacteriota</taxon>
        <taxon>Desulfobulbia</taxon>
        <taxon>Desulfobulbales</taxon>
        <taxon>Desulfocapsaceae</taxon>
        <taxon>Desulfofustis</taxon>
    </lineage>
</organism>
<feature type="transmembrane region" description="Helical" evidence="1">
    <location>
        <begin position="97"/>
        <end position="116"/>
    </location>
</feature>
<keyword evidence="1" id="KW-0472">Membrane</keyword>
<keyword evidence="1" id="KW-0812">Transmembrane</keyword>
<name>A0A1M5YII1_9BACT</name>
<dbReference type="Pfam" id="PF07331">
    <property type="entry name" value="TctB"/>
    <property type="match status" value="1"/>
</dbReference>
<keyword evidence="4" id="KW-1185">Reference proteome</keyword>
<feature type="transmembrane region" description="Helical" evidence="1">
    <location>
        <begin position="145"/>
        <end position="167"/>
    </location>
</feature>
<accession>A0A1M5YII1</accession>
<reference evidence="3 4" key="1">
    <citation type="submission" date="2016-11" db="EMBL/GenBank/DDBJ databases">
        <authorList>
            <person name="Jaros S."/>
            <person name="Januszkiewicz K."/>
            <person name="Wedrychowicz H."/>
        </authorList>
    </citation>
    <scope>NUCLEOTIDE SEQUENCE [LARGE SCALE GENOMIC DNA]</scope>
    <source>
        <strain evidence="3 4">DSM 9705</strain>
    </source>
</reference>
<dbReference type="STRING" id="1121409.SAMN02745124_04029"/>
<proteinExistence type="predicted"/>
<protein>
    <submittedName>
        <fullName evidence="3">Tripartite tricarboxylate transporter TctB family protein</fullName>
    </submittedName>
</protein>
<dbReference type="AlphaFoldDB" id="A0A1M5YII1"/>
<evidence type="ECO:0000313" key="4">
    <source>
        <dbReference type="Proteomes" id="UP000184139"/>
    </source>
</evidence>
<feature type="transmembrane region" description="Helical" evidence="1">
    <location>
        <begin position="40"/>
        <end position="58"/>
    </location>
</feature>
<evidence type="ECO:0000313" key="3">
    <source>
        <dbReference type="EMBL" id="SHI11353.1"/>
    </source>
</evidence>
<evidence type="ECO:0000256" key="1">
    <source>
        <dbReference type="SAM" id="Phobius"/>
    </source>
</evidence>
<gene>
    <name evidence="3" type="ORF">SAMN02745124_04029</name>
</gene>
<dbReference type="InterPro" id="IPR009936">
    <property type="entry name" value="DUF1468"/>
</dbReference>
<dbReference type="Proteomes" id="UP000184139">
    <property type="component" value="Unassembled WGS sequence"/>
</dbReference>
<feature type="domain" description="DUF1468" evidence="2">
    <location>
        <begin position="14"/>
        <end position="168"/>
    </location>
</feature>